<evidence type="ECO:0000313" key="8">
    <source>
        <dbReference type="EMBL" id="EUJ27040.1"/>
    </source>
</evidence>
<feature type="transmembrane region" description="Helical" evidence="7">
    <location>
        <begin position="313"/>
        <end position="335"/>
    </location>
</feature>
<evidence type="ECO:0000256" key="3">
    <source>
        <dbReference type="ARBA" id="ARBA00022448"/>
    </source>
</evidence>
<feature type="transmembrane region" description="Helical" evidence="7">
    <location>
        <begin position="165"/>
        <end position="183"/>
    </location>
</feature>
<comment type="subcellular location">
    <subcellularLocation>
        <location evidence="1">Membrane</location>
        <topology evidence="1">Multi-pass membrane protein</topology>
    </subcellularLocation>
</comment>
<comment type="caution">
    <text evidence="8">The sequence shown here is derived from an EMBL/GenBank/DDBJ whole genome shotgun (WGS) entry which is preliminary data.</text>
</comment>
<accession>A0A829R407</accession>
<dbReference type="Pfam" id="PF00860">
    <property type="entry name" value="Xan_ur_permease"/>
    <property type="match status" value="1"/>
</dbReference>
<proteinExistence type="inferred from homology"/>
<feature type="transmembrane region" description="Helical" evidence="7">
    <location>
        <begin position="128"/>
        <end position="145"/>
    </location>
</feature>
<dbReference type="Proteomes" id="UP000019251">
    <property type="component" value="Unassembled WGS sequence"/>
</dbReference>
<dbReference type="PROSITE" id="PS01116">
    <property type="entry name" value="XANTH_URACIL_PERMASE"/>
    <property type="match status" value="1"/>
</dbReference>
<evidence type="ECO:0000256" key="7">
    <source>
        <dbReference type="SAM" id="Phobius"/>
    </source>
</evidence>
<feature type="transmembrane region" description="Helical" evidence="7">
    <location>
        <begin position="402"/>
        <end position="419"/>
    </location>
</feature>
<evidence type="ECO:0000256" key="5">
    <source>
        <dbReference type="ARBA" id="ARBA00022989"/>
    </source>
</evidence>
<dbReference type="GO" id="GO:0042907">
    <property type="term" value="F:xanthine transmembrane transporter activity"/>
    <property type="evidence" value="ECO:0007669"/>
    <property type="project" value="TreeGrafter"/>
</dbReference>
<keyword evidence="3" id="KW-0813">Transport</keyword>
<dbReference type="InterPro" id="IPR006042">
    <property type="entry name" value="Xan_ur_permease"/>
</dbReference>
<feature type="transmembrane region" description="Helical" evidence="7">
    <location>
        <begin position="97"/>
        <end position="121"/>
    </location>
</feature>
<evidence type="ECO:0000256" key="2">
    <source>
        <dbReference type="ARBA" id="ARBA00008821"/>
    </source>
</evidence>
<dbReference type="PANTHER" id="PTHR42810">
    <property type="entry name" value="PURINE PERMEASE C1399.01C-RELATED"/>
    <property type="match status" value="1"/>
</dbReference>
<keyword evidence="5 7" id="KW-1133">Transmembrane helix</keyword>
<gene>
    <name evidence="8" type="ORF">LMUR_11077</name>
</gene>
<feature type="transmembrane region" description="Helical" evidence="7">
    <location>
        <begin position="74"/>
        <end position="91"/>
    </location>
</feature>
<comment type="similarity">
    <text evidence="2">Belongs to the nucleobase:cation symporter-2 (NCS2) (TC 2.A.40) family.</text>
</comment>
<reference evidence="8 9" key="1">
    <citation type="submission" date="2012-12" db="EMBL/GenBank/DDBJ databases">
        <title>Novel taxa of Listeriaceae from agricultural environments in the United States.</title>
        <authorList>
            <person name="den Bakker H.C."/>
            <person name="Allred A."/>
            <person name="Warchocki S."/>
            <person name="Wright E.M."/>
            <person name="Burrell A."/>
            <person name="Nightingale K.K."/>
            <person name="Kephart D."/>
            <person name="Wiedmann M."/>
        </authorList>
    </citation>
    <scope>NUCLEOTIDE SEQUENCE [LARGE SCALE GENOMIC DNA]</scope>
    <source>
        <strain evidence="8 9">FSL F6-1183</strain>
    </source>
</reference>
<evidence type="ECO:0000256" key="4">
    <source>
        <dbReference type="ARBA" id="ARBA00022692"/>
    </source>
</evidence>
<dbReference type="GO" id="GO:0005886">
    <property type="term" value="C:plasma membrane"/>
    <property type="evidence" value="ECO:0007669"/>
    <property type="project" value="TreeGrafter"/>
</dbReference>
<dbReference type="NCBIfam" id="TIGR00801">
    <property type="entry name" value="ncs2"/>
    <property type="match status" value="1"/>
</dbReference>
<evidence type="ECO:0000256" key="6">
    <source>
        <dbReference type="ARBA" id="ARBA00023136"/>
    </source>
</evidence>
<dbReference type="RefSeq" id="WP_036106968.1">
    <property type="nucleotide sequence ID" value="NZ_AODG01000013.1"/>
</dbReference>
<feature type="transmembrane region" description="Helical" evidence="7">
    <location>
        <begin position="347"/>
        <end position="367"/>
    </location>
</feature>
<dbReference type="InterPro" id="IPR006043">
    <property type="entry name" value="NCS2"/>
</dbReference>
<evidence type="ECO:0000313" key="9">
    <source>
        <dbReference type="Proteomes" id="UP000019251"/>
    </source>
</evidence>
<organism evidence="8 9">
    <name type="scientific">Listeria grayi FSL F6-1183</name>
    <dbReference type="NCBI Taxonomy" id="1265827"/>
    <lineage>
        <taxon>Bacteria</taxon>
        <taxon>Bacillati</taxon>
        <taxon>Bacillota</taxon>
        <taxon>Bacilli</taxon>
        <taxon>Bacillales</taxon>
        <taxon>Listeriaceae</taxon>
        <taxon>Listeria</taxon>
    </lineage>
</organism>
<feature type="transmembrane region" description="Helical" evidence="7">
    <location>
        <begin position="379"/>
        <end position="396"/>
    </location>
</feature>
<dbReference type="AlphaFoldDB" id="A0A829R407"/>
<evidence type="ECO:0000256" key="1">
    <source>
        <dbReference type="ARBA" id="ARBA00004141"/>
    </source>
</evidence>
<sequence length="427" mass="44828">MEENHMQAGKPILDIGDRPKWNNWLILSLQHLFTMFGSTIFVPSVTGMSPGVALVSSGLGSLAYLVITRGKIPAYLGSSFAFIAPLTMFIKQEHSPGSVMVGTFSVGVVYAIVSLIVYYAGVDWIQKVLPPVVVGPVIMVIGLSLAPNAANMAMGVTSGGYSGKAIAVALITLGVAILAMLVFKGFFGLIPILFGFAAGYVASMALGLVDYTLIKQASLFAVPDFTIPFKDADPIVTLTVILSMAPLAFVTMAEHMGHQLVLNKITNRNFFKEPGLHRSLLGDGTASIVASLLGGPPVTTYGENIGVLAITRVYSVFVIAGAAVLAVLFGFVGYINAVITSVPAPVLGGISLLLFGVIASSGLRMLIDSQIDLNINRNLVIVSVVLVIGIGGFFVQIHTVKIAGMAMAAIVGILLNLIIPADKKTHQ</sequence>
<keyword evidence="6 7" id="KW-0472">Membrane</keyword>
<name>A0A829R407_LISGR</name>
<feature type="transmembrane region" description="Helical" evidence="7">
    <location>
        <begin position="48"/>
        <end position="67"/>
    </location>
</feature>
<protein>
    <submittedName>
        <fullName evidence="8">Uracil permease</fullName>
    </submittedName>
</protein>
<feature type="transmembrane region" description="Helical" evidence="7">
    <location>
        <begin position="190"/>
        <end position="214"/>
    </location>
</feature>
<feature type="transmembrane region" description="Helical" evidence="7">
    <location>
        <begin position="234"/>
        <end position="253"/>
    </location>
</feature>
<dbReference type="PANTHER" id="PTHR42810:SF2">
    <property type="entry name" value="PURINE PERMEASE C1399.01C-RELATED"/>
    <property type="match status" value="1"/>
</dbReference>
<feature type="transmembrane region" description="Helical" evidence="7">
    <location>
        <begin position="21"/>
        <end position="42"/>
    </location>
</feature>
<keyword evidence="4 7" id="KW-0812">Transmembrane</keyword>
<dbReference type="EMBL" id="AODG01000013">
    <property type="protein sequence ID" value="EUJ27040.1"/>
    <property type="molecule type" value="Genomic_DNA"/>
</dbReference>